<accession>A0A2R4XN31</accession>
<evidence type="ECO:0000313" key="3">
    <source>
        <dbReference type="Proteomes" id="UP000244571"/>
    </source>
</evidence>
<dbReference type="InterPro" id="IPR000073">
    <property type="entry name" value="AB_hydrolase_1"/>
</dbReference>
<dbReference type="GO" id="GO:0016787">
    <property type="term" value="F:hydrolase activity"/>
    <property type="evidence" value="ECO:0007669"/>
    <property type="project" value="UniProtKB-KW"/>
</dbReference>
<keyword evidence="3" id="KW-1185">Reference proteome</keyword>
<protein>
    <submittedName>
        <fullName evidence="2">Alpha/beta hydrolase</fullName>
    </submittedName>
</protein>
<evidence type="ECO:0000313" key="2">
    <source>
        <dbReference type="EMBL" id="AWB35210.1"/>
    </source>
</evidence>
<dbReference type="PANTHER" id="PTHR43689:SF8">
    <property type="entry name" value="ALPHA_BETA-HYDROLASES SUPERFAMILY PROTEIN"/>
    <property type="match status" value="1"/>
</dbReference>
<name>A0A2R4XN31_9BURK</name>
<dbReference type="AlphaFoldDB" id="A0A2R4XN31"/>
<dbReference type="KEGG" id="boz:DBV39_17350"/>
<sequence length="291" mass="31921">MAGLEEDNLLTATAPDLIATLPSTSLGYWDTAHRIKNSVHAREPDSTATIILLHSGVQSALAWGYQRDSFARRGLRVIGYSRRGYAGSAPIDPDDPGVAAEDLRDLLDYLAIESAHLVAIAHGGYFALDFVLSWPERVRSLSITSSMMGIHDTEYQAVLERLRPPCFETLTHDMKELGPSYRASNPEGVKAWQSLADQARPGGSTSQSLGNEINRQRLTQIACPTLLMTGDADLYAPPAVLRMQQSLIPGSSAVVIPECGHCANWEQPGAFNHHILTFIENSERCRIKKDR</sequence>
<organism evidence="2 3">
    <name type="scientific">Orrella marina</name>
    <dbReference type="NCBI Taxonomy" id="2163011"/>
    <lineage>
        <taxon>Bacteria</taxon>
        <taxon>Pseudomonadati</taxon>
        <taxon>Pseudomonadota</taxon>
        <taxon>Betaproteobacteria</taxon>
        <taxon>Burkholderiales</taxon>
        <taxon>Alcaligenaceae</taxon>
        <taxon>Orrella</taxon>
    </lineage>
</organism>
<proteinExistence type="predicted"/>
<dbReference type="InterPro" id="IPR029058">
    <property type="entry name" value="AB_hydrolase_fold"/>
</dbReference>
<evidence type="ECO:0000259" key="1">
    <source>
        <dbReference type="Pfam" id="PF00561"/>
    </source>
</evidence>
<dbReference type="Proteomes" id="UP000244571">
    <property type="component" value="Chromosome"/>
</dbReference>
<dbReference type="PANTHER" id="PTHR43689">
    <property type="entry name" value="HYDROLASE"/>
    <property type="match status" value="1"/>
</dbReference>
<dbReference type="Gene3D" id="3.40.50.1820">
    <property type="entry name" value="alpha/beta hydrolase"/>
    <property type="match status" value="1"/>
</dbReference>
<dbReference type="Pfam" id="PF00561">
    <property type="entry name" value="Abhydrolase_1"/>
    <property type="match status" value="1"/>
</dbReference>
<feature type="domain" description="AB hydrolase-1" evidence="1">
    <location>
        <begin position="49"/>
        <end position="268"/>
    </location>
</feature>
<reference evidence="2 3" key="1">
    <citation type="submission" date="2018-04" db="EMBL/GenBank/DDBJ databases">
        <title>Bordetella sp. HZ20 isolated from seawater.</title>
        <authorList>
            <person name="Sun C."/>
        </authorList>
    </citation>
    <scope>NUCLEOTIDE SEQUENCE [LARGE SCALE GENOMIC DNA]</scope>
    <source>
        <strain evidence="2 3">HZ20</strain>
    </source>
</reference>
<dbReference type="EMBL" id="CP028901">
    <property type="protein sequence ID" value="AWB35210.1"/>
    <property type="molecule type" value="Genomic_DNA"/>
</dbReference>
<gene>
    <name evidence="2" type="ORF">DBV39_17350</name>
</gene>
<dbReference type="SUPFAM" id="SSF53474">
    <property type="entry name" value="alpha/beta-Hydrolases"/>
    <property type="match status" value="1"/>
</dbReference>
<keyword evidence="2" id="KW-0378">Hydrolase</keyword>
<dbReference type="PRINTS" id="PR00111">
    <property type="entry name" value="ABHYDROLASE"/>
</dbReference>